<dbReference type="EMBL" id="SRHY01000071">
    <property type="protein sequence ID" value="TFJ90688.1"/>
    <property type="molecule type" value="Genomic_DNA"/>
</dbReference>
<proteinExistence type="predicted"/>
<dbReference type="RefSeq" id="WP_135111813.1">
    <property type="nucleotide sequence ID" value="NZ_SRHY01000071.1"/>
</dbReference>
<dbReference type="OrthoDB" id="581042at2"/>
<sequence length="327" mass="38311">MGKRNENVNQHYVPQAYYRNFSLNRNGVKVYDWQQDRIFTQSISSISSEDYFYDVDADIMPIFINLPKMNEQLVDKTIKQYVEDSIGVVLNNFVAHSEELSKLKHGKSVTFKDQMGPELRKFLIVQLIRTPRFRKVFEQMAKATQEELARYDFSGTVIERLTASDWIKITHNIFLFGVVYRLSGKGEIPLNDSYKPVFEKLYTLVDGLMTGMLYGGLTFFHSETDLPFITSDNPVSIEWTDEKRFSMIFLPLNPRFAILLFDREAKRDMIPYDRAIYVVDDKKKNVIENLNLLTTCSVMDRLIADTSYNFIEERKFIKGERRMKVVL</sequence>
<dbReference type="InterPro" id="IPR025332">
    <property type="entry name" value="DUF4238"/>
</dbReference>
<comment type="caution">
    <text evidence="1">The sequence shown here is derived from an EMBL/GenBank/DDBJ whole genome shotgun (WGS) entry which is preliminary data.</text>
</comment>
<dbReference type="AlphaFoldDB" id="A0A4Y9A6D0"/>
<accession>A0A4Y9A6D0</accession>
<keyword evidence="2" id="KW-1185">Reference proteome</keyword>
<evidence type="ECO:0000313" key="1">
    <source>
        <dbReference type="EMBL" id="TFJ90688.1"/>
    </source>
</evidence>
<gene>
    <name evidence="1" type="ORF">E4U82_18980</name>
</gene>
<protein>
    <submittedName>
        <fullName evidence="1">DUF4238 domain-containing protein</fullName>
    </submittedName>
</protein>
<name>A0A4Y9A6D0_9BACI</name>
<dbReference type="Proteomes" id="UP000298484">
    <property type="component" value="Unassembled WGS sequence"/>
</dbReference>
<organism evidence="1 2">
    <name type="scientific">Lentibacillus salicampi</name>
    <dbReference type="NCBI Taxonomy" id="175306"/>
    <lineage>
        <taxon>Bacteria</taxon>
        <taxon>Bacillati</taxon>
        <taxon>Bacillota</taxon>
        <taxon>Bacilli</taxon>
        <taxon>Bacillales</taxon>
        <taxon>Bacillaceae</taxon>
        <taxon>Lentibacillus</taxon>
    </lineage>
</organism>
<evidence type="ECO:0000313" key="2">
    <source>
        <dbReference type="Proteomes" id="UP000298484"/>
    </source>
</evidence>
<reference evidence="1 2" key="1">
    <citation type="submission" date="2019-03" db="EMBL/GenBank/DDBJ databases">
        <title>Genome sequence of Lentibacillus salicampi ATCC BAA-719.</title>
        <authorList>
            <person name="Maclea K.S."/>
            <person name="Simoes Junior M."/>
        </authorList>
    </citation>
    <scope>NUCLEOTIDE SEQUENCE [LARGE SCALE GENOMIC DNA]</scope>
    <source>
        <strain evidence="1 2">ATCC BAA-719</strain>
    </source>
</reference>
<dbReference type="Pfam" id="PF14022">
    <property type="entry name" value="DUF4238"/>
    <property type="match status" value="1"/>
</dbReference>